<dbReference type="RefSeq" id="WP_037359854.1">
    <property type="nucleotide sequence ID" value="NZ_JACJHR010000021.1"/>
</dbReference>
<protein>
    <submittedName>
        <fullName evidence="3">Uncharacterized protein</fullName>
    </submittedName>
</protein>
<dbReference type="AlphaFoldDB" id="A0A2N3WLG9"/>
<dbReference type="Proteomes" id="UP000233750">
    <property type="component" value="Unassembled WGS sequence"/>
</dbReference>
<keyword evidence="1" id="KW-1133">Transmembrane helix</keyword>
<proteinExistence type="predicted"/>
<dbReference type="EMBL" id="PJMY01000003">
    <property type="protein sequence ID" value="PKV94700.1"/>
    <property type="molecule type" value="Genomic_DNA"/>
</dbReference>
<comment type="caution">
    <text evidence="3">The sequence shown here is derived from an EMBL/GenBank/DDBJ whole genome shotgun (WGS) entry which is preliminary data.</text>
</comment>
<accession>A0A2N3WLG9</accession>
<gene>
    <name evidence="3" type="ORF">ATK30_5581</name>
    <name evidence="2" type="ORF">H5411_16935</name>
</gene>
<name>A0A2N3WLG9_9PSEU</name>
<dbReference type="EMBL" id="JACJHR010000021">
    <property type="protein sequence ID" value="MBB2500807.1"/>
    <property type="molecule type" value="Genomic_DNA"/>
</dbReference>
<keyword evidence="1" id="KW-0472">Membrane</keyword>
<evidence type="ECO:0000313" key="2">
    <source>
        <dbReference type="EMBL" id="MBB2500807.1"/>
    </source>
</evidence>
<reference evidence="2 5" key="2">
    <citation type="submission" date="2020-08" db="EMBL/GenBank/DDBJ databases">
        <title>Amycolatopsis echigonensis JCM 21831.</title>
        <authorList>
            <person name="Tedsree N."/>
            <person name="Kuncharoen N."/>
            <person name="Likhitwitayawuid K."/>
            <person name="Tanasupawat S."/>
        </authorList>
    </citation>
    <scope>NUCLEOTIDE SEQUENCE [LARGE SCALE GENOMIC DNA]</scope>
    <source>
        <strain evidence="2 5">JCM 21831</strain>
    </source>
</reference>
<accession>A0A8E2B4R2</accession>
<sequence length="144" mass="15254">MITVLFSVAAAVLLAVGYAIASVAGLFVTAVLITVLAIVNVRAALRPSQTAAAPAREARRPDFPGYAKLAAAVAWSGTSRHAWDCDLRPVLVRLLGPDPDGRRLLGEDLWPLVDPSRARSGDRDAPGPSHQTLAAILDRLEALR</sequence>
<organism evidence="3 4">
    <name type="scientific">Amycolatopsis echigonensis</name>
    <dbReference type="NCBI Taxonomy" id="2576905"/>
    <lineage>
        <taxon>Bacteria</taxon>
        <taxon>Bacillati</taxon>
        <taxon>Actinomycetota</taxon>
        <taxon>Actinomycetes</taxon>
        <taxon>Pseudonocardiales</taxon>
        <taxon>Pseudonocardiaceae</taxon>
        <taxon>Amycolatopsis</taxon>
    </lineage>
</organism>
<evidence type="ECO:0000256" key="1">
    <source>
        <dbReference type="SAM" id="Phobius"/>
    </source>
</evidence>
<dbReference type="Proteomes" id="UP000550260">
    <property type="component" value="Unassembled WGS sequence"/>
</dbReference>
<evidence type="ECO:0000313" key="3">
    <source>
        <dbReference type="EMBL" id="PKV94700.1"/>
    </source>
</evidence>
<evidence type="ECO:0000313" key="4">
    <source>
        <dbReference type="Proteomes" id="UP000233750"/>
    </source>
</evidence>
<dbReference type="OrthoDB" id="4571146at2"/>
<feature type="transmembrane region" description="Helical" evidence="1">
    <location>
        <begin position="6"/>
        <end position="39"/>
    </location>
</feature>
<reference evidence="3 4" key="1">
    <citation type="submission" date="2017-12" db="EMBL/GenBank/DDBJ databases">
        <title>Sequencing the genomes of 1000 Actinobacteria strains.</title>
        <authorList>
            <person name="Klenk H.-P."/>
        </authorList>
    </citation>
    <scope>NUCLEOTIDE SEQUENCE [LARGE SCALE GENOMIC DNA]</scope>
    <source>
        <strain evidence="3 4">DSM 45165</strain>
    </source>
</reference>
<keyword evidence="1" id="KW-0812">Transmembrane</keyword>
<evidence type="ECO:0000313" key="5">
    <source>
        <dbReference type="Proteomes" id="UP000550260"/>
    </source>
</evidence>
<keyword evidence="4" id="KW-1185">Reference proteome</keyword>